<dbReference type="PANTHER" id="PTHR34294">
    <property type="entry name" value="TRANSCRIPTIONAL REGULATOR-RELATED"/>
    <property type="match status" value="1"/>
</dbReference>
<evidence type="ECO:0000313" key="7">
    <source>
        <dbReference type="Proteomes" id="UP000198915"/>
    </source>
</evidence>
<organism evidence="6 7">
    <name type="scientific">Brevibacillus centrosporus</name>
    <dbReference type="NCBI Taxonomy" id="54910"/>
    <lineage>
        <taxon>Bacteria</taxon>
        <taxon>Bacillati</taxon>
        <taxon>Bacillota</taxon>
        <taxon>Bacilli</taxon>
        <taxon>Bacillales</taxon>
        <taxon>Paenibacillaceae</taxon>
        <taxon>Brevibacillus</taxon>
    </lineage>
</organism>
<protein>
    <submittedName>
        <fullName evidence="6">DNA-binding transcriptional regulator LsrR, DeoR family</fullName>
    </submittedName>
</protein>
<dbReference type="InterPro" id="IPR007324">
    <property type="entry name" value="Sugar-bd_dom_put"/>
</dbReference>
<dbReference type="GO" id="GO:0003677">
    <property type="term" value="F:DNA binding"/>
    <property type="evidence" value="ECO:0007669"/>
    <property type="project" value="UniProtKB-KW"/>
</dbReference>
<dbReference type="PANTHER" id="PTHR34294:SF12">
    <property type="entry name" value="SUGAR-BINDING TRANSCRIPTIONAL REGULATOR"/>
    <property type="match status" value="1"/>
</dbReference>
<evidence type="ECO:0000256" key="1">
    <source>
        <dbReference type="ARBA" id="ARBA00010466"/>
    </source>
</evidence>
<dbReference type="PROSITE" id="PS50943">
    <property type="entry name" value="HTH_CROC1"/>
    <property type="match status" value="1"/>
</dbReference>
<dbReference type="InterPro" id="IPR001387">
    <property type="entry name" value="Cro/C1-type_HTH"/>
</dbReference>
<evidence type="ECO:0000259" key="5">
    <source>
        <dbReference type="PROSITE" id="PS50943"/>
    </source>
</evidence>
<dbReference type="SUPFAM" id="SSF46689">
    <property type="entry name" value="Homeodomain-like"/>
    <property type="match status" value="1"/>
</dbReference>
<name>A0A1I3X3U6_9BACL</name>
<dbReference type="Proteomes" id="UP000198915">
    <property type="component" value="Unassembled WGS sequence"/>
</dbReference>
<keyword evidence="7" id="KW-1185">Reference proteome</keyword>
<sequence>MDNWTEKRELVRIAKMYYVNGLTQAEIAKKIGVSRPVISKMLQRAKDTGVVEIYIRDETVSMVELEQELEAALKMDEVIVVPAQGSTNEEIIKQQVAKAAAQYLPKWIRNKRRIGISWGTTLYHLVNEYPFERHHKMKVYPLVGGIGRHRIEIHSNQLAYEFSKKLGGTCEFLYAPAIADSIELKKQLVDSPDIRSIQEEARRVELAIVGIGNPYESTMAEMGYLKEEDIRQLRDGEAVGDISSRFFDKTGEPIDNNLNNRVIGIELADLKHIPTVVGVVSGTKKLAAVWAGLQGNYFDKLIIDEYLAERLLEKAKGVSISERG</sequence>
<dbReference type="SUPFAM" id="SSF100950">
    <property type="entry name" value="NagB/RpiA/CoA transferase-like"/>
    <property type="match status" value="1"/>
</dbReference>
<dbReference type="InterPro" id="IPR009057">
    <property type="entry name" value="Homeodomain-like_sf"/>
</dbReference>
<dbReference type="Gene3D" id="3.40.50.1360">
    <property type="match status" value="1"/>
</dbReference>
<proteinExistence type="inferred from homology"/>
<evidence type="ECO:0000256" key="3">
    <source>
        <dbReference type="ARBA" id="ARBA00023125"/>
    </source>
</evidence>
<dbReference type="STRING" id="1884381.SAMN05518846_10936"/>
<dbReference type="AlphaFoldDB" id="A0A1I3X3U6"/>
<dbReference type="InterPro" id="IPR051054">
    <property type="entry name" value="SorC_transcr_regulators"/>
</dbReference>
<evidence type="ECO:0000256" key="2">
    <source>
        <dbReference type="ARBA" id="ARBA00023015"/>
    </source>
</evidence>
<dbReference type="GO" id="GO:0030246">
    <property type="term" value="F:carbohydrate binding"/>
    <property type="evidence" value="ECO:0007669"/>
    <property type="project" value="InterPro"/>
</dbReference>
<gene>
    <name evidence="6" type="ORF">SAMN05518846_10936</name>
</gene>
<keyword evidence="2" id="KW-0805">Transcription regulation</keyword>
<dbReference type="EMBL" id="FORT01000009">
    <property type="protein sequence ID" value="SFK13917.1"/>
    <property type="molecule type" value="Genomic_DNA"/>
</dbReference>
<dbReference type="InterPro" id="IPR037171">
    <property type="entry name" value="NagB/RpiA_transferase-like"/>
</dbReference>
<comment type="similarity">
    <text evidence="1">Belongs to the SorC transcriptional regulatory family.</text>
</comment>
<feature type="domain" description="HTH cro/C1-type" evidence="5">
    <location>
        <begin position="20"/>
        <end position="41"/>
    </location>
</feature>
<reference evidence="7" key="1">
    <citation type="submission" date="2016-10" db="EMBL/GenBank/DDBJ databases">
        <authorList>
            <person name="Varghese N."/>
            <person name="Submissions S."/>
        </authorList>
    </citation>
    <scope>NUCLEOTIDE SEQUENCE [LARGE SCALE GENOMIC DNA]</scope>
    <source>
        <strain evidence="7">OK042</strain>
    </source>
</reference>
<accession>A0A1I3X3U6</accession>
<dbReference type="RefSeq" id="WP_092269839.1">
    <property type="nucleotide sequence ID" value="NZ_FORT01000009.1"/>
</dbReference>
<dbReference type="Gene3D" id="1.10.10.60">
    <property type="entry name" value="Homeodomain-like"/>
    <property type="match status" value="1"/>
</dbReference>
<dbReference type="Pfam" id="PF13412">
    <property type="entry name" value="HTH_24"/>
    <property type="match status" value="1"/>
</dbReference>
<dbReference type="Pfam" id="PF04198">
    <property type="entry name" value="Sugar-bind"/>
    <property type="match status" value="1"/>
</dbReference>
<keyword evidence="3 6" id="KW-0238">DNA-binding</keyword>
<evidence type="ECO:0000256" key="4">
    <source>
        <dbReference type="ARBA" id="ARBA00023163"/>
    </source>
</evidence>
<evidence type="ECO:0000313" key="6">
    <source>
        <dbReference type="EMBL" id="SFK13917.1"/>
    </source>
</evidence>
<keyword evidence="4" id="KW-0804">Transcription</keyword>